<evidence type="ECO:0000313" key="1">
    <source>
        <dbReference type="EMBL" id="MCB8878327.1"/>
    </source>
</evidence>
<organism evidence="1 2">
    <name type="scientific">Acidisoma silvae</name>
    <dbReference type="NCBI Taxonomy" id="2802396"/>
    <lineage>
        <taxon>Bacteria</taxon>
        <taxon>Pseudomonadati</taxon>
        <taxon>Pseudomonadota</taxon>
        <taxon>Alphaproteobacteria</taxon>
        <taxon>Acetobacterales</taxon>
        <taxon>Acidocellaceae</taxon>
        <taxon>Acidisoma</taxon>
    </lineage>
</organism>
<protein>
    <submittedName>
        <fullName evidence="1">Uncharacterized protein</fullName>
    </submittedName>
</protein>
<evidence type="ECO:0000313" key="2">
    <source>
        <dbReference type="Proteomes" id="UP000708298"/>
    </source>
</evidence>
<reference evidence="1" key="2">
    <citation type="submission" date="2021-01" db="EMBL/GenBank/DDBJ databases">
        <authorList>
            <person name="Mieszkin S."/>
            <person name="Pouder E."/>
            <person name="Alain K."/>
        </authorList>
    </citation>
    <scope>NUCLEOTIDE SEQUENCE</scope>
    <source>
        <strain evidence="1">HW T2.11</strain>
    </source>
</reference>
<proteinExistence type="predicted"/>
<dbReference type="Proteomes" id="UP000708298">
    <property type="component" value="Unassembled WGS sequence"/>
</dbReference>
<accession>A0A964E1J9</accession>
<dbReference type="EMBL" id="JAESVB010000030">
    <property type="protein sequence ID" value="MCB8878327.1"/>
    <property type="molecule type" value="Genomic_DNA"/>
</dbReference>
<comment type="caution">
    <text evidence="1">The sequence shown here is derived from an EMBL/GenBank/DDBJ whole genome shotgun (WGS) entry which is preliminary data.</text>
</comment>
<dbReference type="AlphaFoldDB" id="A0A964E1J9"/>
<sequence>MDGSFEGLPALARSAPETLRNTVFSFECGLLLPCDGRKLVAPMFLPISGRQYFRVAAHI</sequence>
<gene>
    <name evidence="1" type="ORF">ASILVAE211_24335</name>
</gene>
<name>A0A964E1J9_9PROT</name>
<keyword evidence="2" id="KW-1185">Reference proteome</keyword>
<dbReference type="RefSeq" id="WP_227323972.1">
    <property type="nucleotide sequence ID" value="NZ_JAESVB010000030.1"/>
</dbReference>
<reference evidence="1" key="1">
    <citation type="journal article" date="2021" name="Microorganisms">
        <title>Acidisoma silvae sp. nov. and Acidisomacellulosilytica sp. nov., Two Acidophilic Bacteria Isolated from Decaying Wood, Hydrolyzing Cellulose and Producing Poly-3-hydroxybutyrate.</title>
        <authorList>
            <person name="Mieszkin S."/>
            <person name="Pouder E."/>
            <person name="Uroz S."/>
            <person name="Simon-Colin C."/>
            <person name="Alain K."/>
        </authorList>
    </citation>
    <scope>NUCLEOTIDE SEQUENCE</scope>
    <source>
        <strain evidence="1">HW T2.11</strain>
    </source>
</reference>